<evidence type="ECO:0000256" key="4">
    <source>
        <dbReference type="ARBA" id="ARBA00023136"/>
    </source>
</evidence>
<sequence length="65" mass="6418">MAELQKLAAPLGRLLIAAIFVVSGLGKITAYAGTQGYMEAVGVPGALLPVVIAVEVLAGLAVIAG</sequence>
<accession>A0A3B0SUX6</accession>
<evidence type="ECO:0000256" key="3">
    <source>
        <dbReference type="ARBA" id="ARBA00022989"/>
    </source>
</evidence>
<proteinExistence type="predicted"/>
<comment type="subcellular location">
    <subcellularLocation>
        <location evidence="1">Membrane</location>
        <topology evidence="1">Multi-pass membrane protein</topology>
    </subcellularLocation>
</comment>
<dbReference type="GO" id="GO:0016020">
    <property type="term" value="C:membrane"/>
    <property type="evidence" value="ECO:0007669"/>
    <property type="project" value="UniProtKB-SubCell"/>
</dbReference>
<keyword evidence="3 5" id="KW-1133">Transmembrane helix</keyword>
<keyword evidence="2 5" id="KW-0812">Transmembrane</keyword>
<name>A0A3B0SUX6_9ZZZZ</name>
<feature type="transmembrane region" description="Helical" evidence="5">
    <location>
        <begin position="12"/>
        <end position="34"/>
    </location>
</feature>
<keyword evidence="4 5" id="KW-0472">Membrane</keyword>
<reference evidence="6" key="1">
    <citation type="submission" date="2018-06" db="EMBL/GenBank/DDBJ databases">
        <authorList>
            <person name="Zhirakovskaya E."/>
        </authorList>
    </citation>
    <scope>NUCLEOTIDE SEQUENCE</scope>
</reference>
<dbReference type="EMBL" id="UOEM01000006">
    <property type="protein sequence ID" value="VAW10181.1"/>
    <property type="molecule type" value="Genomic_DNA"/>
</dbReference>
<dbReference type="AlphaFoldDB" id="A0A3B0SUX6"/>
<gene>
    <name evidence="6" type="ORF">MNBD_ALPHA09-645</name>
</gene>
<evidence type="ECO:0000256" key="5">
    <source>
        <dbReference type="SAM" id="Phobius"/>
    </source>
</evidence>
<dbReference type="Pfam" id="PF07681">
    <property type="entry name" value="DoxX"/>
    <property type="match status" value="1"/>
</dbReference>
<feature type="non-terminal residue" evidence="6">
    <location>
        <position position="65"/>
    </location>
</feature>
<feature type="transmembrane region" description="Helical" evidence="5">
    <location>
        <begin position="46"/>
        <end position="64"/>
    </location>
</feature>
<evidence type="ECO:0000256" key="2">
    <source>
        <dbReference type="ARBA" id="ARBA00022692"/>
    </source>
</evidence>
<evidence type="ECO:0008006" key="7">
    <source>
        <dbReference type="Google" id="ProtNLM"/>
    </source>
</evidence>
<evidence type="ECO:0000313" key="6">
    <source>
        <dbReference type="EMBL" id="VAW10181.1"/>
    </source>
</evidence>
<protein>
    <recommendedName>
        <fullName evidence="7">Inner membrane protein YqjF</fullName>
    </recommendedName>
</protein>
<dbReference type="InterPro" id="IPR032808">
    <property type="entry name" value="DoxX"/>
</dbReference>
<organism evidence="6">
    <name type="scientific">hydrothermal vent metagenome</name>
    <dbReference type="NCBI Taxonomy" id="652676"/>
    <lineage>
        <taxon>unclassified sequences</taxon>
        <taxon>metagenomes</taxon>
        <taxon>ecological metagenomes</taxon>
    </lineage>
</organism>
<evidence type="ECO:0000256" key="1">
    <source>
        <dbReference type="ARBA" id="ARBA00004141"/>
    </source>
</evidence>